<proteinExistence type="predicted"/>
<comment type="caution">
    <text evidence="1">The sequence shown here is derived from an EMBL/GenBank/DDBJ whole genome shotgun (WGS) entry which is preliminary data.</text>
</comment>
<evidence type="ECO:0000313" key="1">
    <source>
        <dbReference type="EMBL" id="MED6225933.1"/>
    </source>
</evidence>
<keyword evidence="2" id="KW-1185">Reference proteome</keyword>
<name>A0ABU6ZV86_9FABA</name>
<organism evidence="1 2">
    <name type="scientific">Stylosanthes scabra</name>
    <dbReference type="NCBI Taxonomy" id="79078"/>
    <lineage>
        <taxon>Eukaryota</taxon>
        <taxon>Viridiplantae</taxon>
        <taxon>Streptophyta</taxon>
        <taxon>Embryophyta</taxon>
        <taxon>Tracheophyta</taxon>
        <taxon>Spermatophyta</taxon>
        <taxon>Magnoliopsida</taxon>
        <taxon>eudicotyledons</taxon>
        <taxon>Gunneridae</taxon>
        <taxon>Pentapetalae</taxon>
        <taxon>rosids</taxon>
        <taxon>fabids</taxon>
        <taxon>Fabales</taxon>
        <taxon>Fabaceae</taxon>
        <taxon>Papilionoideae</taxon>
        <taxon>50 kb inversion clade</taxon>
        <taxon>dalbergioids sensu lato</taxon>
        <taxon>Dalbergieae</taxon>
        <taxon>Pterocarpus clade</taxon>
        <taxon>Stylosanthes</taxon>
    </lineage>
</organism>
<dbReference type="EMBL" id="JASCZI010274366">
    <property type="protein sequence ID" value="MED6225933.1"/>
    <property type="molecule type" value="Genomic_DNA"/>
</dbReference>
<feature type="non-terminal residue" evidence="1">
    <location>
        <position position="89"/>
    </location>
</feature>
<dbReference type="Proteomes" id="UP001341840">
    <property type="component" value="Unassembled WGS sequence"/>
</dbReference>
<accession>A0ABU6ZV86</accession>
<evidence type="ECO:0000313" key="2">
    <source>
        <dbReference type="Proteomes" id="UP001341840"/>
    </source>
</evidence>
<gene>
    <name evidence="1" type="ORF">PIB30_098347</name>
</gene>
<reference evidence="1 2" key="1">
    <citation type="journal article" date="2023" name="Plants (Basel)">
        <title>Bridging the Gap: Combining Genomics and Transcriptomics Approaches to Understand Stylosanthes scabra, an Orphan Legume from the Brazilian Caatinga.</title>
        <authorList>
            <person name="Ferreira-Neto J.R.C."/>
            <person name="da Silva M.D."/>
            <person name="Binneck E."/>
            <person name="de Melo N.F."/>
            <person name="da Silva R.H."/>
            <person name="de Melo A.L.T.M."/>
            <person name="Pandolfi V."/>
            <person name="Bustamante F.O."/>
            <person name="Brasileiro-Vidal A.C."/>
            <person name="Benko-Iseppon A.M."/>
        </authorList>
    </citation>
    <scope>NUCLEOTIDE SEQUENCE [LARGE SCALE GENOMIC DNA]</scope>
    <source>
        <tissue evidence="1">Leaves</tissue>
    </source>
</reference>
<protein>
    <submittedName>
        <fullName evidence="1">Uncharacterized protein</fullName>
    </submittedName>
</protein>
<sequence length="89" mass="10356">MLHREQPCFALCAQLALAIREVANPPLVPAKWRRHITLRAWRRRNGSLCRSNSLLARAYWKEQCVEFYFAVDSDELELKSNSLVGLANW</sequence>